<accession>A0A9X9Q717</accession>
<evidence type="ECO:0000313" key="2">
    <source>
        <dbReference type="Proteomes" id="UP000269945"/>
    </source>
</evidence>
<reference evidence="1 2" key="1">
    <citation type="submission" date="2018-10" db="EMBL/GenBank/DDBJ databases">
        <authorList>
            <person name="Ekblom R."/>
            <person name="Jareborg N."/>
        </authorList>
    </citation>
    <scope>NUCLEOTIDE SEQUENCE [LARGE SCALE GENOMIC DNA]</scope>
    <source>
        <tissue evidence="1">Muscle</tissue>
    </source>
</reference>
<name>A0A9X9Q717_GULGU</name>
<keyword evidence="2" id="KW-1185">Reference proteome</keyword>
<evidence type="ECO:0000313" key="1">
    <source>
        <dbReference type="EMBL" id="VCX37332.1"/>
    </source>
</evidence>
<organism evidence="1 2">
    <name type="scientific">Gulo gulo</name>
    <name type="common">Wolverine</name>
    <name type="synonym">Gluton</name>
    <dbReference type="NCBI Taxonomy" id="48420"/>
    <lineage>
        <taxon>Eukaryota</taxon>
        <taxon>Metazoa</taxon>
        <taxon>Chordata</taxon>
        <taxon>Craniata</taxon>
        <taxon>Vertebrata</taxon>
        <taxon>Euteleostomi</taxon>
        <taxon>Mammalia</taxon>
        <taxon>Eutheria</taxon>
        <taxon>Laurasiatheria</taxon>
        <taxon>Carnivora</taxon>
        <taxon>Caniformia</taxon>
        <taxon>Musteloidea</taxon>
        <taxon>Mustelidae</taxon>
        <taxon>Guloninae</taxon>
        <taxon>Gulo</taxon>
    </lineage>
</organism>
<dbReference type="Proteomes" id="UP000269945">
    <property type="component" value="Unassembled WGS sequence"/>
</dbReference>
<sequence>MTFLSYTLMKKLVVITETQMKRYSRAKFISVIHWRDTKSLERHCVLGAQKSSRHRLCQNGRGNKF</sequence>
<dbReference type="EMBL" id="CYRY02043163">
    <property type="protein sequence ID" value="VCX37332.1"/>
    <property type="molecule type" value="Genomic_DNA"/>
</dbReference>
<protein>
    <submittedName>
        <fullName evidence="1">Uncharacterized protein</fullName>
    </submittedName>
</protein>
<comment type="caution">
    <text evidence="1">The sequence shown here is derived from an EMBL/GenBank/DDBJ whole genome shotgun (WGS) entry which is preliminary data.</text>
</comment>
<proteinExistence type="predicted"/>
<dbReference type="AlphaFoldDB" id="A0A9X9Q717"/>
<gene>
    <name evidence="1" type="ORF">BN2614_LOCUS3</name>
</gene>